<dbReference type="Proteomes" id="UP000663760">
    <property type="component" value="Chromosome 4"/>
</dbReference>
<comment type="similarity">
    <text evidence="1">Belongs to the GeBP family.</text>
</comment>
<name>A0A7I8KB68_SPIIN</name>
<dbReference type="PANTHER" id="PTHR31662">
    <property type="entry name" value="BNAANNG10740D PROTEIN-RELATED"/>
    <property type="match status" value="1"/>
</dbReference>
<proteinExistence type="inferred from homology"/>
<feature type="domain" description="Glabrous enhancer-binding protein-like DBD" evidence="3">
    <location>
        <begin position="193"/>
        <end position="289"/>
    </location>
</feature>
<dbReference type="EMBL" id="LR746267">
    <property type="protein sequence ID" value="CAA7394526.1"/>
    <property type="molecule type" value="Genomic_DNA"/>
</dbReference>
<evidence type="ECO:0000313" key="4">
    <source>
        <dbReference type="EMBL" id="CAA7394526.1"/>
    </source>
</evidence>
<dbReference type="PANTHER" id="PTHR31662:SF33">
    <property type="entry name" value="DNA-BINDING STOREKEEPER PROTEIN TRANSCRIPTIONAL REGULATOR-LIKE PROTEIN"/>
    <property type="match status" value="1"/>
</dbReference>
<keyword evidence="5" id="KW-1185">Reference proteome</keyword>
<accession>A0A7I8KB68</accession>
<dbReference type="AlphaFoldDB" id="A0A7I8KB68"/>
<dbReference type="GO" id="GO:0006355">
    <property type="term" value="P:regulation of DNA-templated transcription"/>
    <property type="evidence" value="ECO:0007669"/>
    <property type="project" value="InterPro"/>
</dbReference>
<feature type="compositionally biased region" description="Low complexity" evidence="2">
    <location>
        <begin position="32"/>
        <end position="41"/>
    </location>
</feature>
<dbReference type="GO" id="GO:0005634">
    <property type="term" value="C:nucleus"/>
    <property type="evidence" value="ECO:0007669"/>
    <property type="project" value="TreeGrafter"/>
</dbReference>
<dbReference type="InterPro" id="IPR007592">
    <property type="entry name" value="GEBP"/>
</dbReference>
<feature type="region of interest" description="Disordered" evidence="2">
    <location>
        <begin position="1"/>
        <end position="185"/>
    </location>
</feature>
<feature type="compositionally biased region" description="Low complexity" evidence="2">
    <location>
        <begin position="110"/>
        <end position="119"/>
    </location>
</feature>
<dbReference type="InterPro" id="IPR053932">
    <property type="entry name" value="GeBP-like_DBD"/>
</dbReference>
<evidence type="ECO:0000313" key="5">
    <source>
        <dbReference type="Proteomes" id="UP000663760"/>
    </source>
</evidence>
<feature type="region of interest" description="Disordered" evidence="2">
    <location>
        <begin position="283"/>
        <end position="333"/>
    </location>
</feature>
<protein>
    <recommendedName>
        <fullName evidence="3">Glabrous enhancer-binding protein-like DBD domain-containing protein</fullName>
    </recommendedName>
</protein>
<evidence type="ECO:0000259" key="3">
    <source>
        <dbReference type="Pfam" id="PF04504"/>
    </source>
</evidence>
<feature type="compositionally biased region" description="Low complexity" evidence="2">
    <location>
        <begin position="48"/>
        <end position="67"/>
    </location>
</feature>
<feature type="compositionally biased region" description="Low complexity" evidence="2">
    <location>
        <begin position="308"/>
        <end position="321"/>
    </location>
</feature>
<feature type="compositionally biased region" description="Acidic residues" evidence="2">
    <location>
        <begin position="68"/>
        <end position="82"/>
    </location>
</feature>
<feature type="compositionally biased region" description="Pro residues" evidence="2">
    <location>
        <begin position="87"/>
        <end position="105"/>
    </location>
</feature>
<reference evidence="4" key="1">
    <citation type="submission" date="2020-02" db="EMBL/GenBank/DDBJ databases">
        <authorList>
            <person name="Scholz U."/>
            <person name="Mascher M."/>
            <person name="Fiebig A."/>
        </authorList>
    </citation>
    <scope>NUCLEOTIDE SEQUENCE</scope>
</reference>
<evidence type="ECO:0000256" key="2">
    <source>
        <dbReference type="SAM" id="MobiDB-lite"/>
    </source>
</evidence>
<gene>
    <name evidence="4" type="ORF">SI8410_04005187</name>
</gene>
<evidence type="ECO:0000256" key="1">
    <source>
        <dbReference type="ARBA" id="ARBA00010820"/>
    </source>
</evidence>
<feature type="compositionally biased region" description="Pro residues" evidence="2">
    <location>
        <begin position="1"/>
        <end position="10"/>
    </location>
</feature>
<feature type="compositionally biased region" description="Low complexity" evidence="2">
    <location>
        <begin position="11"/>
        <end position="25"/>
    </location>
</feature>
<sequence length="402" mass="42285">MPPKARPPPSSSSSSGSESGSAAASSDDEEQQQQQPPQETQPSPPSKKPLSNPKTPPASAAAAADSSSSDEDEEEDGSDENSDSPSGKPPPPEEPPAAAAKPPPSESESESGSDSSDSEAPPPPPPPRRASRGADPSIKPFASKPMDGGAAAKPKRAAVAASEVKVTPEKRKRTAAADAGEDPSVAASGKKLFQRVWTAEDEISVLEGMVAFLAKHGGAADPATAVDAFYEFIHRSLRVKFSKTQISDKMRRLRKKYETNLRRSKKGADPAFAKSHEQASFQLSKKIWGPKKPAPPPPPSDDREEEGLVLAAGVAGNGAAAPSPEGPHRNLREAINLLEKDSGNNLPPGSVSRALELLKPGVARAMDERWGKHFLAGAKLMLERTELKKDLLKSLVNALDSP</sequence>
<dbReference type="OrthoDB" id="661680at2759"/>
<organism evidence="4 5">
    <name type="scientific">Spirodela intermedia</name>
    <name type="common">Intermediate duckweed</name>
    <dbReference type="NCBI Taxonomy" id="51605"/>
    <lineage>
        <taxon>Eukaryota</taxon>
        <taxon>Viridiplantae</taxon>
        <taxon>Streptophyta</taxon>
        <taxon>Embryophyta</taxon>
        <taxon>Tracheophyta</taxon>
        <taxon>Spermatophyta</taxon>
        <taxon>Magnoliopsida</taxon>
        <taxon>Liliopsida</taxon>
        <taxon>Araceae</taxon>
        <taxon>Lemnoideae</taxon>
        <taxon>Spirodela</taxon>
    </lineage>
</organism>
<dbReference type="Pfam" id="PF04504">
    <property type="entry name" value="GeBP-like_DBD"/>
    <property type="match status" value="1"/>
</dbReference>